<dbReference type="OrthoDB" id="3365698at2759"/>
<dbReference type="Proteomes" id="UP000284706">
    <property type="component" value="Unassembled WGS sequence"/>
</dbReference>
<dbReference type="Gene3D" id="3.80.10.10">
    <property type="entry name" value="Ribonuclease Inhibitor"/>
    <property type="match status" value="1"/>
</dbReference>
<name>A0A409WC78_9AGAR</name>
<dbReference type="InParanoid" id="A0A409WC78"/>
<accession>A0A409WC78</accession>
<proteinExistence type="predicted"/>
<sequence>MVIVQCSYYPILIPSQSEQTRANSATEDSLLVAFPYTSLLQSNYIPTDEEVLEINAFLSQPTKELGMLASEMTKLQIALDGLRQRYDNLHNQVALCRSVTSLARRIPSEILSEIFCMSLPTNGYPVLNSWLPPLIFMHICRRWRDIAISTPKLWSSIRIEVLDVRMDGGAWWSDYENSGYPSILETWHNRRALLVTQWLRRAGNNVSLSIKLCNVDASSESFNIYLNSILSLAPFIKSLSIEAPSNYLWSSGPLQATALPGLQSLFLQAVRLEGLSGFDTQPISWLCAPSLKRLRIRTNDSAIVLYLRINWCQLTHLDLCGSSADPTQWDVAASSSTFPVSSGFLSQFLQTCELLVECRLHLVPYNDEIHVPMHLPRLLRLAIKSKSDVRPFIDMLNAPALRELDVHFYAKGLLLGNSFNRLFLSEKIETLVVDTVDPLRSDFLWCLRHCPVLKSLDFKRHPDSDTYGLEYANLTDDMRIFELGDTFLRQLSARDGHPLCPLLEDLICGDGRIIINFSFPALIDFIEHKQSGASSLAKLKKFHIRRSEFVDMVRMLDPVLSDGISFNVYVYGDELFDNEAHLYYDGPFIHNAYN</sequence>
<reference evidence="1 2" key="1">
    <citation type="journal article" date="2018" name="Evol. Lett.">
        <title>Horizontal gene cluster transfer increased hallucinogenic mushroom diversity.</title>
        <authorList>
            <person name="Reynolds H.T."/>
            <person name="Vijayakumar V."/>
            <person name="Gluck-Thaler E."/>
            <person name="Korotkin H.B."/>
            <person name="Matheny P.B."/>
            <person name="Slot J.C."/>
        </authorList>
    </citation>
    <scope>NUCLEOTIDE SEQUENCE [LARGE SCALE GENOMIC DNA]</scope>
    <source>
        <strain evidence="1 2">SRW20</strain>
    </source>
</reference>
<evidence type="ECO:0000313" key="2">
    <source>
        <dbReference type="Proteomes" id="UP000284706"/>
    </source>
</evidence>
<keyword evidence="2" id="KW-1185">Reference proteome</keyword>
<dbReference type="SUPFAM" id="SSF52047">
    <property type="entry name" value="RNI-like"/>
    <property type="match status" value="1"/>
</dbReference>
<evidence type="ECO:0000313" key="1">
    <source>
        <dbReference type="EMBL" id="PPQ76089.1"/>
    </source>
</evidence>
<dbReference type="AlphaFoldDB" id="A0A409WC78"/>
<protein>
    <submittedName>
        <fullName evidence="1">Uncharacterized protein</fullName>
    </submittedName>
</protein>
<comment type="caution">
    <text evidence="1">The sequence shown here is derived from an EMBL/GenBank/DDBJ whole genome shotgun (WGS) entry which is preliminary data.</text>
</comment>
<organism evidence="1 2">
    <name type="scientific">Gymnopilus dilepis</name>
    <dbReference type="NCBI Taxonomy" id="231916"/>
    <lineage>
        <taxon>Eukaryota</taxon>
        <taxon>Fungi</taxon>
        <taxon>Dikarya</taxon>
        <taxon>Basidiomycota</taxon>
        <taxon>Agaricomycotina</taxon>
        <taxon>Agaricomycetes</taxon>
        <taxon>Agaricomycetidae</taxon>
        <taxon>Agaricales</taxon>
        <taxon>Agaricineae</taxon>
        <taxon>Hymenogastraceae</taxon>
        <taxon>Gymnopilus</taxon>
    </lineage>
</organism>
<gene>
    <name evidence="1" type="ORF">CVT26_004596</name>
</gene>
<dbReference type="EMBL" id="NHYE01005197">
    <property type="protein sequence ID" value="PPQ76089.1"/>
    <property type="molecule type" value="Genomic_DNA"/>
</dbReference>
<dbReference type="InterPro" id="IPR032675">
    <property type="entry name" value="LRR_dom_sf"/>
</dbReference>